<feature type="binding site" evidence="8">
    <location>
        <position position="95"/>
    </location>
    <ligand>
        <name>Zn(2+)</name>
        <dbReference type="ChEBI" id="CHEBI:29105"/>
    </ligand>
</feature>
<evidence type="ECO:0000256" key="6">
    <source>
        <dbReference type="ARBA" id="ARBA00022801"/>
    </source>
</evidence>
<feature type="binding site" evidence="8">
    <location>
        <position position="65"/>
    </location>
    <ligand>
        <name>Zn(2+)</name>
        <dbReference type="ChEBI" id="CHEBI:29105"/>
    </ligand>
</feature>
<sequence>MVFRSSSNGLLRDIAVQRMYILFRLGVDAVKSGRIEYAKRYGCLIKRISMRNRVKIPRSIKRWICKNCCVVMVPGFNVRVRTRREGKTLRVVTTCLVCGWIHRYEFVRCRKGG</sequence>
<keyword evidence="4 8" id="KW-0479">Metal-binding</keyword>
<dbReference type="HAMAP" id="MF_00757">
    <property type="entry name" value="RNase_P_4"/>
    <property type="match status" value="1"/>
</dbReference>
<dbReference type="GO" id="GO:0030677">
    <property type="term" value="C:ribonuclease P complex"/>
    <property type="evidence" value="ECO:0007669"/>
    <property type="project" value="UniProtKB-UniRule"/>
</dbReference>
<dbReference type="Gene3D" id="1.20.5.420">
    <property type="entry name" value="Immunoglobulin FC, subunit C"/>
    <property type="match status" value="1"/>
</dbReference>
<keyword evidence="6 8" id="KW-0378">Hydrolase</keyword>
<dbReference type="PANTHER" id="PTHR14742">
    <property type="entry name" value="RIBONUCLEASE P SUBUNIT P21"/>
    <property type="match status" value="1"/>
</dbReference>
<feature type="binding site" evidence="8">
    <location>
        <position position="68"/>
    </location>
    <ligand>
        <name>Zn(2+)</name>
        <dbReference type="ChEBI" id="CHEBI:29105"/>
    </ligand>
</feature>
<name>A0A7C5UVT6_9CREN</name>
<protein>
    <recommendedName>
        <fullName evidence="8">Ribonuclease P protein component 4</fullName>
        <shortName evidence="8">RNase P component 4</shortName>
        <ecNumber evidence="8">3.1.26.5</ecNumber>
    </recommendedName>
    <alternativeName>
        <fullName evidence="8">Rpp21</fullName>
    </alternativeName>
</protein>
<dbReference type="EMBL" id="DRUB01000218">
    <property type="protein sequence ID" value="HHR97266.1"/>
    <property type="molecule type" value="Genomic_DNA"/>
</dbReference>
<dbReference type="InterPro" id="IPR007175">
    <property type="entry name" value="Rpr2/Snm1/Rpp21"/>
</dbReference>
<evidence type="ECO:0000256" key="8">
    <source>
        <dbReference type="HAMAP-Rule" id="MF_00757"/>
    </source>
</evidence>
<comment type="caution">
    <text evidence="9">The sequence shown here is derived from an EMBL/GenBank/DDBJ whole genome shotgun (WGS) entry which is preliminary data.</text>
</comment>
<dbReference type="PIRSF" id="PIRSF004878">
    <property type="entry name" value="RNase_P_4"/>
    <property type="match status" value="1"/>
</dbReference>
<dbReference type="GO" id="GO:0004526">
    <property type="term" value="F:ribonuclease P activity"/>
    <property type="evidence" value="ECO:0007669"/>
    <property type="project" value="UniProtKB-UniRule"/>
</dbReference>
<dbReference type="GO" id="GO:0001682">
    <property type="term" value="P:tRNA 5'-leader removal"/>
    <property type="evidence" value="ECO:0007669"/>
    <property type="project" value="UniProtKB-UniRule"/>
</dbReference>
<dbReference type="EC" id="3.1.26.5" evidence="8"/>
<evidence type="ECO:0000256" key="1">
    <source>
        <dbReference type="ARBA" id="ARBA00022490"/>
    </source>
</evidence>
<evidence type="ECO:0000313" key="9">
    <source>
        <dbReference type="EMBL" id="HHR97266.1"/>
    </source>
</evidence>
<keyword evidence="5 8" id="KW-0255">Endonuclease</keyword>
<comment type="catalytic activity">
    <reaction evidence="8">
        <text>Endonucleolytic cleavage of RNA, removing 5'-extranucleotides from tRNA precursor.</text>
        <dbReference type="EC" id="3.1.26.5"/>
    </reaction>
</comment>
<evidence type="ECO:0000256" key="4">
    <source>
        <dbReference type="ARBA" id="ARBA00022723"/>
    </source>
</evidence>
<proteinExistence type="inferred from homology"/>
<evidence type="ECO:0000256" key="5">
    <source>
        <dbReference type="ARBA" id="ARBA00022759"/>
    </source>
</evidence>
<dbReference type="PANTHER" id="PTHR14742:SF0">
    <property type="entry name" value="RIBONUCLEASE P PROTEIN SUBUNIT P21"/>
    <property type="match status" value="1"/>
</dbReference>
<dbReference type="Pfam" id="PF04032">
    <property type="entry name" value="Rpr2"/>
    <property type="match status" value="1"/>
</dbReference>
<comment type="similarity">
    <text evidence="8">Belongs to the eukaryotic/archaeal RNase P protein component 4 family.</text>
</comment>
<comment type="function">
    <text evidence="8">Part of ribonuclease P, a protein complex that generates mature tRNA molecules by cleaving their 5'-ends.</text>
</comment>
<feature type="binding site" evidence="8">
    <location>
        <position position="98"/>
    </location>
    <ligand>
        <name>Zn(2+)</name>
        <dbReference type="ChEBI" id="CHEBI:29105"/>
    </ligand>
</feature>
<keyword evidence="1 8" id="KW-0963">Cytoplasm</keyword>
<dbReference type="GO" id="GO:0005737">
    <property type="term" value="C:cytoplasm"/>
    <property type="evidence" value="ECO:0007669"/>
    <property type="project" value="UniProtKB-SubCell"/>
</dbReference>
<evidence type="ECO:0000256" key="2">
    <source>
        <dbReference type="ARBA" id="ARBA00022694"/>
    </source>
</evidence>
<comment type="subcellular location">
    <subcellularLocation>
        <location evidence="8">Cytoplasm</location>
    </subcellularLocation>
</comment>
<dbReference type="InterPro" id="IPR016432">
    <property type="entry name" value="RNP4"/>
</dbReference>
<comment type="cofactor">
    <cofactor evidence="8">
        <name>Zn(2+)</name>
        <dbReference type="ChEBI" id="CHEBI:29105"/>
    </cofactor>
    <text evidence="8">Binds 1 zinc ion per subunit.</text>
</comment>
<keyword evidence="3 8" id="KW-0540">Nuclease</keyword>
<evidence type="ECO:0000256" key="7">
    <source>
        <dbReference type="ARBA" id="ARBA00022833"/>
    </source>
</evidence>
<dbReference type="AlphaFoldDB" id="A0A7C5UVT6"/>
<keyword evidence="2 8" id="KW-0819">tRNA processing</keyword>
<evidence type="ECO:0000256" key="3">
    <source>
        <dbReference type="ARBA" id="ARBA00022722"/>
    </source>
</evidence>
<dbReference type="Gene3D" id="6.20.50.20">
    <property type="match status" value="1"/>
</dbReference>
<accession>A0A7C5UVT6</accession>
<organism evidence="9">
    <name type="scientific">Ignisphaera aggregans</name>
    <dbReference type="NCBI Taxonomy" id="334771"/>
    <lineage>
        <taxon>Archaea</taxon>
        <taxon>Thermoproteota</taxon>
        <taxon>Thermoprotei</taxon>
        <taxon>Desulfurococcales</taxon>
        <taxon>Desulfurococcaceae</taxon>
        <taxon>Ignisphaera</taxon>
    </lineage>
</organism>
<gene>
    <name evidence="8" type="primary">rnp4</name>
    <name evidence="9" type="ORF">ENL47_10870</name>
</gene>
<keyword evidence="7 8" id="KW-0862">Zinc</keyword>
<dbReference type="GO" id="GO:0008270">
    <property type="term" value="F:zinc ion binding"/>
    <property type="evidence" value="ECO:0007669"/>
    <property type="project" value="UniProtKB-UniRule"/>
</dbReference>
<reference evidence="9" key="1">
    <citation type="journal article" date="2020" name="mSystems">
        <title>Genome- and Community-Level Interaction Insights into Carbon Utilization and Element Cycling Functions of Hydrothermarchaeota in Hydrothermal Sediment.</title>
        <authorList>
            <person name="Zhou Z."/>
            <person name="Liu Y."/>
            <person name="Xu W."/>
            <person name="Pan J."/>
            <person name="Luo Z.H."/>
            <person name="Li M."/>
        </authorList>
    </citation>
    <scope>NUCLEOTIDE SEQUENCE [LARGE SCALE GENOMIC DNA]</scope>
    <source>
        <strain evidence="9">SpSt-1</strain>
    </source>
</reference>
<comment type="subunit">
    <text evidence="8">Consists of a catalytic RNA component and at least 4-5 protein subunits.</text>
</comment>